<keyword evidence="3" id="KW-1185">Reference proteome</keyword>
<reference evidence="3" key="2">
    <citation type="submission" date="2015-01" db="EMBL/GenBank/DDBJ databases">
        <title>Evolutionary Origins and Diversification of the Mycorrhizal Mutualists.</title>
        <authorList>
            <consortium name="DOE Joint Genome Institute"/>
            <consortium name="Mycorrhizal Genomics Consortium"/>
            <person name="Kohler A."/>
            <person name="Kuo A."/>
            <person name="Nagy L.G."/>
            <person name="Floudas D."/>
            <person name="Copeland A."/>
            <person name="Barry K.W."/>
            <person name="Cichocki N."/>
            <person name="Veneault-Fourrey C."/>
            <person name="LaButti K."/>
            <person name="Lindquist E.A."/>
            <person name="Lipzen A."/>
            <person name="Lundell T."/>
            <person name="Morin E."/>
            <person name="Murat C."/>
            <person name="Riley R."/>
            <person name="Ohm R."/>
            <person name="Sun H."/>
            <person name="Tunlid A."/>
            <person name="Henrissat B."/>
            <person name="Grigoriev I.V."/>
            <person name="Hibbett D.S."/>
            <person name="Martin F."/>
        </authorList>
    </citation>
    <scope>NUCLEOTIDE SEQUENCE [LARGE SCALE GENOMIC DNA]</scope>
    <source>
        <strain evidence="3">UH-Slu-Lm8-n1</strain>
    </source>
</reference>
<evidence type="ECO:0000259" key="1">
    <source>
        <dbReference type="Pfam" id="PF17667"/>
    </source>
</evidence>
<gene>
    <name evidence="2" type="ORF">CY34DRAFT_49096</name>
</gene>
<dbReference type="OrthoDB" id="2681190at2759"/>
<evidence type="ECO:0000313" key="2">
    <source>
        <dbReference type="EMBL" id="KIK31624.1"/>
    </source>
</evidence>
<organism evidence="2 3">
    <name type="scientific">Suillus luteus UH-Slu-Lm8-n1</name>
    <dbReference type="NCBI Taxonomy" id="930992"/>
    <lineage>
        <taxon>Eukaryota</taxon>
        <taxon>Fungi</taxon>
        <taxon>Dikarya</taxon>
        <taxon>Basidiomycota</taxon>
        <taxon>Agaricomycotina</taxon>
        <taxon>Agaricomycetes</taxon>
        <taxon>Agaricomycetidae</taxon>
        <taxon>Boletales</taxon>
        <taxon>Suillineae</taxon>
        <taxon>Suillaceae</taxon>
        <taxon>Suillus</taxon>
    </lineage>
</organism>
<accession>A0A0D0A0C3</accession>
<feature type="domain" description="Fungal-type protein kinase" evidence="1">
    <location>
        <begin position="9"/>
        <end position="91"/>
    </location>
</feature>
<dbReference type="Pfam" id="PF17667">
    <property type="entry name" value="Pkinase_fungal"/>
    <property type="match status" value="1"/>
</dbReference>
<feature type="non-terminal residue" evidence="2">
    <location>
        <position position="1"/>
    </location>
</feature>
<sequence>EPIGKIRVNHNYYNILEVMFSSQGLVGHGTVCYLTRRGEEEYIIKDHWVLGSKEDVLNEVIMLNEMKGVRGVPELVEHWLVEIAPGEIDETEKY</sequence>
<feature type="non-terminal residue" evidence="2">
    <location>
        <position position="94"/>
    </location>
</feature>
<dbReference type="InterPro" id="IPR040976">
    <property type="entry name" value="Pkinase_fungal"/>
</dbReference>
<protein>
    <recommendedName>
        <fullName evidence="1">Fungal-type protein kinase domain-containing protein</fullName>
    </recommendedName>
</protein>
<dbReference type="Proteomes" id="UP000054485">
    <property type="component" value="Unassembled WGS sequence"/>
</dbReference>
<reference evidence="2 3" key="1">
    <citation type="submission" date="2014-04" db="EMBL/GenBank/DDBJ databases">
        <authorList>
            <consortium name="DOE Joint Genome Institute"/>
            <person name="Kuo A."/>
            <person name="Ruytinx J."/>
            <person name="Rineau F."/>
            <person name="Colpaert J."/>
            <person name="Kohler A."/>
            <person name="Nagy L.G."/>
            <person name="Floudas D."/>
            <person name="Copeland A."/>
            <person name="Barry K.W."/>
            <person name="Cichocki N."/>
            <person name="Veneault-Fourrey C."/>
            <person name="LaButti K."/>
            <person name="Lindquist E.A."/>
            <person name="Lipzen A."/>
            <person name="Lundell T."/>
            <person name="Morin E."/>
            <person name="Murat C."/>
            <person name="Sun H."/>
            <person name="Tunlid A."/>
            <person name="Henrissat B."/>
            <person name="Grigoriev I.V."/>
            <person name="Hibbett D.S."/>
            <person name="Martin F."/>
            <person name="Nordberg H.P."/>
            <person name="Cantor M.N."/>
            <person name="Hua S.X."/>
        </authorList>
    </citation>
    <scope>NUCLEOTIDE SEQUENCE [LARGE SCALE GENOMIC DNA]</scope>
    <source>
        <strain evidence="2 3">UH-Slu-Lm8-n1</strain>
    </source>
</reference>
<name>A0A0D0A0C3_9AGAM</name>
<dbReference type="AlphaFoldDB" id="A0A0D0A0C3"/>
<dbReference type="InParanoid" id="A0A0D0A0C3"/>
<evidence type="ECO:0000313" key="3">
    <source>
        <dbReference type="Proteomes" id="UP000054485"/>
    </source>
</evidence>
<dbReference type="EMBL" id="KN836813">
    <property type="protein sequence ID" value="KIK31624.1"/>
    <property type="molecule type" value="Genomic_DNA"/>
</dbReference>
<dbReference type="HOGENOM" id="CLU_2392072_0_0_1"/>
<proteinExistence type="predicted"/>